<sequence length="33" mass="3735">MVAVDMAYEDFPDLQKRKPISPQLHLAPLPTVN</sequence>
<accession>A0A645ACF2</accession>
<reference evidence="1" key="1">
    <citation type="submission" date="2019-08" db="EMBL/GenBank/DDBJ databases">
        <authorList>
            <person name="Kucharzyk K."/>
            <person name="Murdoch R.W."/>
            <person name="Higgins S."/>
            <person name="Loffler F."/>
        </authorList>
    </citation>
    <scope>NUCLEOTIDE SEQUENCE</scope>
</reference>
<proteinExistence type="predicted"/>
<evidence type="ECO:0000313" key="1">
    <source>
        <dbReference type="EMBL" id="MPM47364.1"/>
    </source>
</evidence>
<comment type="caution">
    <text evidence="1">The sequence shown here is derived from an EMBL/GenBank/DDBJ whole genome shotgun (WGS) entry which is preliminary data.</text>
</comment>
<name>A0A645ACF2_9ZZZZ</name>
<dbReference type="EMBL" id="VSSQ01011650">
    <property type="protein sequence ID" value="MPM47364.1"/>
    <property type="molecule type" value="Genomic_DNA"/>
</dbReference>
<organism evidence="1">
    <name type="scientific">bioreactor metagenome</name>
    <dbReference type="NCBI Taxonomy" id="1076179"/>
    <lineage>
        <taxon>unclassified sequences</taxon>
        <taxon>metagenomes</taxon>
        <taxon>ecological metagenomes</taxon>
    </lineage>
</organism>
<protein>
    <submittedName>
        <fullName evidence="1">Uncharacterized protein</fullName>
    </submittedName>
</protein>
<gene>
    <name evidence="1" type="ORF">SDC9_94073</name>
</gene>
<dbReference type="AlphaFoldDB" id="A0A645ACF2"/>